<evidence type="ECO:0000256" key="3">
    <source>
        <dbReference type="ARBA" id="ARBA00022723"/>
    </source>
</evidence>
<dbReference type="STRING" id="33960.TY91_08150"/>
<dbReference type="EC" id="3.1.3.16" evidence="2"/>
<dbReference type="EMBL" id="AYYR01000013">
    <property type="protein sequence ID" value="KRM77357.1"/>
    <property type="molecule type" value="Genomic_DNA"/>
</dbReference>
<name>A0A0R2BD06_SECCO</name>
<dbReference type="SMART" id="SM00332">
    <property type="entry name" value="PP2Cc"/>
    <property type="match status" value="1"/>
</dbReference>
<comment type="catalytic activity">
    <reaction evidence="7">
        <text>O-phospho-L-seryl-[protein] + H2O = L-seryl-[protein] + phosphate</text>
        <dbReference type="Rhea" id="RHEA:20629"/>
        <dbReference type="Rhea" id="RHEA-COMP:9863"/>
        <dbReference type="Rhea" id="RHEA-COMP:11604"/>
        <dbReference type="ChEBI" id="CHEBI:15377"/>
        <dbReference type="ChEBI" id="CHEBI:29999"/>
        <dbReference type="ChEBI" id="CHEBI:43474"/>
        <dbReference type="ChEBI" id="CHEBI:83421"/>
        <dbReference type="EC" id="3.1.3.16"/>
    </reaction>
</comment>
<evidence type="ECO:0000259" key="9">
    <source>
        <dbReference type="PROSITE" id="PS51746"/>
    </source>
</evidence>
<dbReference type="GO" id="GO:0004722">
    <property type="term" value="F:protein serine/threonine phosphatase activity"/>
    <property type="evidence" value="ECO:0007669"/>
    <property type="project" value="UniProtKB-EC"/>
</dbReference>
<organism evidence="10 11">
    <name type="scientific">Secundilactobacillus collinoides DSM 20515 = JCM 1123</name>
    <dbReference type="NCBI Taxonomy" id="1423733"/>
    <lineage>
        <taxon>Bacteria</taxon>
        <taxon>Bacillati</taxon>
        <taxon>Bacillota</taxon>
        <taxon>Bacilli</taxon>
        <taxon>Lactobacillales</taxon>
        <taxon>Lactobacillaceae</taxon>
        <taxon>Secundilactobacillus</taxon>
    </lineage>
</organism>
<reference evidence="10 11" key="1">
    <citation type="journal article" date="2015" name="Genome Announc.">
        <title>Expanding the biotechnology potential of lactobacilli through comparative genomics of 213 strains and associated genera.</title>
        <authorList>
            <person name="Sun Z."/>
            <person name="Harris H.M."/>
            <person name="McCann A."/>
            <person name="Guo C."/>
            <person name="Argimon S."/>
            <person name="Zhang W."/>
            <person name="Yang X."/>
            <person name="Jeffery I.B."/>
            <person name="Cooney J.C."/>
            <person name="Kagawa T.F."/>
            <person name="Liu W."/>
            <person name="Song Y."/>
            <person name="Salvetti E."/>
            <person name="Wrobel A."/>
            <person name="Rasinkangas P."/>
            <person name="Parkhill J."/>
            <person name="Rea M.C."/>
            <person name="O'Sullivan O."/>
            <person name="Ritari J."/>
            <person name="Douillard F.P."/>
            <person name="Paul Ross R."/>
            <person name="Yang R."/>
            <person name="Briner A.E."/>
            <person name="Felis G.E."/>
            <person name="de Vos W.M."/>
            <person name="Barrangou R."/>
            <person name="Klaenhammer T.R."/>
            <person name="Caufield P.W."/>
            <person name="Cui Y."/>
            <person name="Zhang H."/>
            <person name="O'Toole P.W."/>
        </authorList>
    </citation>
    <scope>NUCLEOTIDE SEQUENCE [LARGE SCALE GENOMIC DNA]</scope>
    <source>
        <strain evidence="10 11">DSM 20515</strain>
    </source>
</reference>
<comment type="caution">
    <text evidence="10">The sequence shown here is derived from an EMBL/GenBank/DDBJ whole genome shotgun (WGS) entry which is preliminary data.</text>
</comment>
<dbReference type="NCBIfam" id="NF033484">
    <property type="entry name" value="Stp1_PP2C_phos"/>
    <property type="match status" value="1"/>
</dbReference>
<dbReference type="PROSITE" id="PS51746">
    <property type="entry name" value="PPM_2"/>
    <property type="match status" value="1"/>
</dbReference>
<dbReference type="PANTHER" id="PTHR13832:SF860">
    <property type="entry name" value="PROTEIN PHOSPHATASE PHPP"/>
    <property type="match status" value="1"/>
</dbReference>
<feature type="domain" description="PPM-type phosphatase" evidence="9">
    <location>
        <begin position="2"/>
        <end position="241"/>
    </location>
</feature>
<evidence type="ECO:0000313" key="10">
    <source>
        <dbReference type="EMBL" id="KRM77357.1"/>
    </source>
</evidence>
<keyword evidence="6" id="KW-0464">Manganese</keyword>
<gene>
    <name evidence="10" type="ORF">FC82_GL000604</name>
</gene>
<evidence type="ECO:0000256" key="2">
    <source>
        <dbReference type="ARBA" id="ARBA00013081"/>
    </source>
</evidence>
<dbReference type="SUPFAM" id="SSF81606">
    <property type="entry name" value="PP2C-like"/>
    <property type="match status" value="1"/>
</dbReference>
<dbReference type="InterPro" id="IPR036457">
    <property type="entry name" value="PPM-type-like_dom_sf"/>
</dbReference>
<protein>
    <recommendedName>
        <fullName evidence="2">protein-serine/threonine phosphatase</fullName>
        <ecNumber evidence="2">3.1.3.16</ecNumber>
    </recommendedName>
</protein>
<dbReference type="GO" id="GO:0046872">
    <property type="term" value="F:metal ion binding"/>
    <property type="evidence" value="ECO:0007669"/>
    <property type="project" value="UniProtKB-KW"/>
</dbReference>
<evidence type="ECO:0000256" key="1">
    <source>
        <dbReference type="ARBA" id="ARBA00001936"/>
    </source>
</evidence>
<keyword evidence="3" id="KW-0479">Metal-binding</keyword>
<dbReference type="Pfam" id="PF13672">
    <property type="entry name" value="PP2C_2"/>
    <property type="match status" value="1"/>
</dbReference>
<comment type="cofactor">
    <cofactor evidence="1">
        <name>Mn(2+)</name>
        <dbReference type="ChEBI" id="CHEBI:29035"/>
    </cofactor>
</comment>
<dbReference type="CDD" id="cd00143">
    <property type="entry name" value="PP2Cc"/>
    <property type="match status" value="1"/>
</dbReference>
<sequence length="247" mass="26856">MQIAYRTAIGERRTDNEDNVGVFTNQTGIKLAIIADGIGGNQGGDVASEMAVFHLGHAFEKSTINDFDTASKWLQSQIDEENSNIRERSQQFVDLKGMGTTVVLALMLPKELIVGNIGDSRAYLLRHKKFNQVTEDHSLVNELVKRGELSKQAAKVHPQKNVITRSLGVTEKVQIDLHYLKLNSKDVVLLCSDGLTNMVSDADIQAVLQGHESLLDKCDQLIAMANEAGGLDNITVVIADNGSGAAD</sequence>
<proteinExistence type="predicted"/>
<evidence type="ECO:0000256" key="8">
    <source>
        <dbReference type="ARBA" id="ARBA00048336"/>
    </source>
</evidence>
<keyword evidence="5" id="KW-0904">Protein phosphatase</keyword>
<dbReference type="Gene3D" id="3.60.40.10">
    <property type="entry name" value="PPM-type phosphatase domain"/>
    <property type="match status" value="1"/>
</dbReference>
<evidence type="ECO:0000256" key="5">
    <source>
        <dbReference type="ARBA" id="ARBA00022912"/>
    </source>
</evidence>
<accession>A0A0R2BD06</accession>
<dbReference type="InterPro" id="IPR015655">
    <property type="entry name" value="PP2C"/>
</dbReference>
<evidence type="ECO:0000256" key="6">
    <source>
        <dbReference type="ARBA" id="ARBA00023211"/>
    </source>
</evidence>
<dbReference type="PANTHER" id="PTHR13832">
    <property type="entry name" value="PROTEIN PHOSPHATASE 2C"/>
    <property type="match status" value="1"/>
</dbReference>
<dbReference type="SMART" id="SM00331">
    <property type="entry name" value="PP2C_SIG"/>
    <property type="match status" value="1"/>
</dbReference>
<evidence type="ECO:0000256" key="4">
    <source>
        <dbReference type="ARBA" id="ARBA00022801"/>
    </source>
</evidence>
<keyword evidence="4" id="KW-0378">Hydrolase</keyword>
<dbReference type="InterPro" id="IPR001932">
    <property type="entry name" value="PPM-type_phosphatase-like_dom"/>
</dbReference>
<dbReference type="PATRIC" id="fig|1423733.4.peg.626"/>
<evidence type="ECO:0000313" key="11">
    <source>
        <dbReference type="Proteomes" id="UP000051845"/>
    </source>
</evidence>
<dbReference type="AlphaFoldDB" id="A0A0R2BD06"/>
<dbReference type="Proteomes" id="UP000051845">
    <property type="component" value="Unassembled WGS sequence"/>
</dbReference>
<evidence type="ECO:0000256" key="7">
    <source>
        <dbReference type="ARBA" id="ARBA00047761"/>
    </source>
</evidence>
<comment type="catalytic activity">
    <reaction evidence="8">
        <text>O-phospho-L-threonyl-[protein] + H2O = L-threonyl-[protein] + phosphate</text>
        <dbReference type="Rhea" id="RHEA:47004"/>
        <dbReference type="Rhea" id="RHEA-COMP:11060"/>
        <dbReference type="Rhea" id="RHEA-COMP:11605"/>
        <dbReference type="ChEBI" id="CHEBI:15377"/>
        <dbReference type="ChEBI" id="CHEBI:30013"/>
        <dbReference type="ChEBI" id="CHEBI:43474"/>
        <dbReference type="ChEBI" id="CHEBI:61977"/>
        <dbReference type="EC" id="3.1.3.16"/>
    </reaction>
</comment>
<dbReference type="RefSeq" id="WP_054758436.1">
    <property type="nucleotide sequence ID" value="NZ_AYYR01000013.1"/>
</dbReference>
<dbReference type="FunFam" id="3.60.40.10:FF:000002">
    <property type="entry name" value="Serine/threonine phosphatase stp"/>
    <property type="match status" value="1"/>
</dbReference>